<accession>A0ABP8GYH9</accession>
<protein>
    <submittedName>
        <fullName evidence="1">Uncharacterized protein</fullName>
    </submittedName>
</protein>
<evidence type="ECO:0000313" key="1">
    <source>
        <dbReference type="EMBL" id="GAA4331832.1"/>
    </source>
</evidence>
<organism evidence="1 2">
    <name type="scientific">Flaviaesturariibacter amylovorans</name>
    <dbReference type="NCBI Taxonomy" id="1084520"/>
    <lineage>
        <taxon>Bacteria</taxon>
        <taxon>Pseudomonadati</taxon>
        <taxon>Bacteroidota</taxon>
        <taxon>Chitinophagia</taxon>
        <taxon>Chitinophagales</taxon>
        <taxon>Chitinophagaceae</taxon>
        <taxon>Flaviaestuariibacter</taxon>
    </lineage>
</organism>
<keyword evidence="2" id="KW-1185">Reference proteome</keyword>
<name>A0ABP8GYH9_9BACT</name>
<gene>
    <name evidence="1" type="ORF">GCM10023184_24020</name>
</gene>
<dbReference type="Proteomes" id="UP001501725">
    <property type="component" value="Unassembled WGS sequence"/>
</dbReference>
<comment type="caution">
    <text evidence="1">The sequence shown here is derived from an EMBL/GenBank/DDBJ whole genome shotgun (WGS) entry which is preliminary data.</text>
</comment>
<dbReference type="EMBL" id="BAABGY010000007">
    <property type="protein sequence ID" value="GAA4331832.1"/>
    <property type="molecule type" value="Genomic_DNA"/>
</dbReference>
<evidence type="ECO:0000313" key="2">
    <source>
        <dbReference type="Proteomes" id="UP001501725"/>
    </source>
</evidence>
<proteinExistence type="predicted"/>
<reference evidence="2" key="1">
    <citation type="journal article" date="2019" name="Int. J. Syst. Evol. Microbiol.">
        <title>The Global Catalogue of Microorganisms (GCM) 10K type strain sequencing project: providing services to taxonomists for standard genome sequencing and annotation.</title>
        <authorList>
            <consortium name="The Broad Institute Genomics Platform"/>
            <consortium name="The Broad Institute Genome Sequencing Center for Infectious Disease"/>
            <person name="Wu L."/>
            <person name="Ma J."/>
        </authorList>
    </citation>
    <scope>NUCLEOTIDE SEQUENCE [LARGE SCALE GENOMIC DNA]</scope>
    <source>
        <strain evidence="2">JCM 17919</strain>
    </source>
</reference>
<sequence length="64" mass="7190">MDIHSYFWGNIRQIKPFIVKPFVMKIKFASVVLLSALVLSMSSCASRKYGCPSTVYKASTSNKI</sequence>